<dbReference type="GO" id="GO:0003676">
    <property type="term" value="F:nucleic acid binding"/>
    <property type="evidence" value="ECO:0007669"/>
    <property type="project" value="InterPro"/>
</dbReference>
<dbReference type="InParanoid" id="E2C4K0"/>
<dbReference type="PANTHER" id="PTHR47326">
    <property type="entry name" value="TRANSPOSABLE ELEMENT TC3 TRANSPOSASE-LIKE PROTEIN"/>
    <property type="match status" value="1"/>
</dbReference>
<dbReference type="OrthoDB" id="7553527at2759"/>
<dbReference type="Gene3D" id="3.30.420.10">
    <property type="entry name" value="Ribonuclease H-like superfamily/Ribonuclease H"/>
    <property type="match status" value="1"/>
</dbReference>
<dbReference type="EMBL" id="GL452493">
    <property type="protein sequence ID" value="EFN77129.1"/>
    <property type="molecule type" value="Genomic_DNA"/>
</dbReference>
<reference evidence="1 2" key="1">
    <citation type="journal article" date="2010" name="Science">
        <title>Genomic comparison of the ants Camponotus floridanus and Harpegnathos saltator.</title>
        <authorList>
            <person name="Bonasio R."/>
            <person name="Zhang G."/>
            <person name="Ye C."/>
            <person name="Mutti N.S."/>
            <person name="Fang X."/>
            <person name="Qin N."/>
            <person name="Donahue G."/>
            <person name="Yang P."/>
            <person name="Li Q."/>
            <person name="Li C."/>
            <person name="Zhang P."/>
            <person name="Huang Z."/>
            <person name="Berger S.L."/>
            <person name="Reinberg D."/>
            <person name="Wang J."/>
            <person name="Liebig J."/>
        </authorList>
    </citation>
    <scope>NUCLEOTIDE SEQUENCE [LARGE SCALE GENOMIC DNA]</scope>
    <source>
        <strain evidence="1 2">R22 G/1</strain>
    </source>
</reference>
<feature type="non-terminal residue" evidence="1">
    <location>
        <position position="77"/>
    </location>
</feature>
<dbReference type="AlphaFoldDB" id="E2C4K0"/>
<protein>
    <recommendedName>
        <fullName evidence="3">Transposable element Tc3 transposase</fullName>
    </recommendedName>
</protein>
<organism evidence="2">
    <name type="scientific">Harpegnathos saltator</name>
    <name type="common">Jerdon's jumping ant</name>
    <dbReference type="NCBI Taxonomy" id="610380"/>
    <lineage>
        <taxon>Eukaryota</taxon>
        <taxon>Metazoa</taxon>
        <taxon>Ecdysozoa</taxon>
        <taxon>Arthropoda</taxon>
        <taxon>Hexapoda</taxon>
        <taxon>Insecta</taxon>
        <taxon>Pterygota</taxon>
        <taxon>Neoptera</taxon>
        <taxon>Endopterygota</taxon>
        <taxon>Hymenoptera</taxon>
        <taxon>Apocrita</taxon>
        <taxon>Aculeata</taxon>
        <taxon>Formicoidea</taxon>
        <taxon>Formicidae</taxon>
        <taxon>Ponerinae</taxon>
        <taxon>Ponerini</taxon>
        <taxon>Harpegnathos</taxon>
    </lineage>
</organism>
<evidence type="ECO:0000313" key="1">
    <source>
        <dbReference type="EMBL" id="EFN77129.1"/>
    </source>
</evidence>
<dbReference type="STRING" id="610380.E2C4K0"/>
<dbReference type="Proteomes" id="UP000008237">
    <property type="component" value="Unassembled WGS sequence"/>
</dbReference>
<dbReference type="OMA" id="RVMIRNA"/>
<dbReference type="InterPro" id="IPR036397">
    <property type="entry name" value="RNaseH_sf"/>
</dbReference>
<name>E2C4K0_HARSA</name>
<dbReference type="PANTHER" id="PTHR47326:SF1">
    <property type="entry name" value="HTH PSQ-TYPE DOMAIN-CONTAINING PROTEIN"/>
    <property type="match status" value="1"/>
</dbReference>
<keyword evidence="2" id="KW-1185">Reference proteome</keyword>
<evidence type="ECO:0000313" key="2">
    <source>
        <dbReference type="Proteomes" id="UP000008237"/>
    </source>
</evidence>
<evidence type="ECO:0008006" key="3">
    <source>
        <dbReference type="Google" id="ProtNLM"/>
    </source>
</evidence>
<gene>
    <name evidence="1" type="ORF">EAI_06722</name>
</gene>
<accession>E2C4K0</accession>
<sequence>HYRRDVRNYLDTVFPHRWIGRRGPIEWPPRSPDLSPNDYFLWGHLKDRVYKTKPQNLDDLRNRILDEAALIPADYIQ</sequence>
<proteinExistence type="predicted"/>
<feature type="non-terminal residue" evidence="1">
    <location>
        <position position="1"/>
    </location>
</feature>